<dbReference type="PANTHER" id="PTHR30011:SF16">
    <property type="entry name" value="C2H2 FINGER DOMAIN TRANSCRIPTION FACTOR (EUROFUNG)-RELATED"/>
    <property type="match status" value="1"/>
</dbReference>
<keyword evidence="2 6" id="KW-0288">FMN</keyword>
<dbReference type="GO" id="GO:0016705">
    <property type="term" value="F:oxidoreductase activity, acting on paired donors, with incorporation or reduction of molecular oxygen"/>
    <property type="evidence" value="ECO:0007669"/>
    <property type="project" value="InterPro"/>
</dbReference>
<dbReference type="Pfam" id="PF00296">
    <property type="entry name" value="Bac_luciferase"/>
    <property type="match status" value="1"/>
</dbReference>
<protein>
    <submittedName>
        <fullName evidence="8">Nitrilotriacetate monooxygenase family FMN-dependent oxidoreductase</fullName>
    </submittedName>
</protein>
<accession>A0A2H6LEQ8</accession>
<dbReference type="InterPro" id="IPR051260">
    <property type="entry name" value="Diverse_substr_monoxygenases"/>
</dbReference>
<feature type="binding site" evidence="6">
    <location>
        <position position="169"/>
    </location>
    <ligand>
        <name>FMN</name>
        <dbReference type="ChEBI" id="CHEBI:58210"/>
    </ligand>
</feature>
<gene>
    <name evidence="8" type="ORF">NCWK1_1431</name>
</gene>
<keyword evidence="1 6" id="KW-0285">Flavoprotein</keyword>
<comment type="caution">
    <text evidence="8">The sequence shown here is derived from an EMBL/GenBank/DDBJ whole genome shotgun (WGS) entry which is preliminary data.</text>
</comment>
<comment type="similarity">
    <text evidence="5">Belongs to the NtaA/SnaA/DszA monooxygenase family.</text>
</comment>
<dbReference type="Gene3D" id="3.20.20.30">
    <property type="entry name" value="Luciferase-like domain"/>
    <property type="match status" value="1"/>
</dbReference>
<feature type="domain" description="Luciferase-like" evidence="7">
    <location>
        <begin position="35"/>
        <end position="403"/>
    </location>
</feature>
<evidence type="ECO:0000256" key="1">
    <source>
        <dbReference type="ARBA" id="ARBA00022630"/>
    </source>
</evidence>
<dbReference type="Proteomes" id="UP000236527">
    <property type="component" value="Unassembled WGS sequence"/>
</dbReference>
<dbReference type="PIRSF" id="PIRSF000337">
    <property type="entry name" value="NTA_MOA"/>
    <property type="match status" value="1"/>
</dbReference>
<dbReference type="NCBIfam" id="TIGR03860">
    <property type="entry name" value="FMN_nitrolo"/>
    <property type="match status" value="1"/>
</dbReference>
<dbReference type="InterPro" id="IPR011251">
    <property type="entry name" value="Luciferase-like_dom"/>
</dbReference>
<dbReference type="SUPFAM" id="SSF51679">
    <property type="entry name" value="Bacterial luciferase-like"/>
    <property type="match status" value="1"/>
</dbReference>
<feature type="binding site" evidence="6">
    <location>
        <position position="73"/>
    </location>
    <ligand>
        <name>FMN</name>
        <dbReference type="ChEBI" id="CHEBI:58210"/>
    </ligand>
</feature>
<evidence type="ECO:0000313" key="8">
    <source>
        <dbReference type="EMBL" id="GBE91704.1"/>
    </source>
</evidence>
<keyword evidence="3" id="KW-0560">Oxidoreductase</keyword>
<evidence type="ECO:0000256" key="6">
    <source>
        <dbReference type="PIRSR" id="PIRSR000337-1"/>
    </source>
</evidence>
<feature type="binding site" evidence="6">
    <location>
        <position position="240"/>
    </location>
    <ligand>
        <name>FMN</name>
        <dbReference type="ChEBI" id="CHEBI:58210"/>
    </ligand>
</feature>
<evidence type="ECO:0000256" key="4">
    <source>
        <dbReference type="ARBA" id="ARBA00023033"/>
    </source>
</evidence>
<dbReference type="InterPro" id="IPR016215">
    <property type="entry name" value="NTA_MOA"/>
</dbReference>
<reference evidence="9" key="1">
    <citation type="journal article" date="2018" name="Genome Announc.">
        <title>Draft Genome Sequence of the Nitrogen-Fixing and Hormogonia-Inducing Cyanobacterium Nostoc cycadae Strain WK-1, Isolated from the Coralloid Roots of Cycas revoluta.</title>
        <authorList>
            <person name="Kanesaki Y."/>
            <person name="Hirose M."/>
            <person name="Hirose Y."/>
            <person name="Fujisawa T."/>
            <person name="Nakamura Y."/>
            <person name="Watanabe S."/>
            <person name="Matsunaga S."/>
            <person name="Uchida H."/>
            <person name="Murakami A."/>
        </authorList>
    </citation>
    <scope>NUCLEOTIDE SEQUENCE [LARGE SCALE GENOMIC DNA]</scope>
    <source>
        <strain evidence="9">WK-1</strain>
    </source>
</reference>
<dbReference type="PANTHER" id="PTHR30011">
    <property type="entry name" value="ALKANESULFONATE MONOOXYGENASE-RELATED"/>
    <property type="match status" value="1"/>
</dbReference>
<proteinExistence type="inferred from homology"/>
<organism evidence="8 9">
    <name type="scientific">Nostoc cycadae WK-1</name>
    <dbReference type="NCBI Taxonomy" id="1861711"/>
    <lineage>
        <taxon>Bacteria</taxon>
        <taxon>Bacillati</taxon>
        <taxon>Cyanobacteriota</taxon>
        <taxon>Cyanophyceae</taxon>
        <taxon>Nostocales</taxon>
        <taxon>Nostocaceae</taxon>
        <taxon>Nostoc</taxon>
    </lineage>
</organism>
<feature type="binding site" evidence="6">
    <location>
        <position position="115"/>
    </location>
    <ligand>
        <name>FMN</name>
        <dbReference type="ChEBI" id="CHEBI:58210"/>
    </ligand>
</feature>
<dbReference type="AlphaFoldDB" id="A0A2H6LEQ8"/>
<evidence type="ECO:0000256" key="3">
    <source>
        <dbReference type="ARBA" id="ARBA00023002"/>
    </source>
</evidence>
<feature type="binding site" evidence="6">
    <location>
        <position position="165"/>
    </location>
    <ligand>
        <name>FMN</name>
        <dbReference type="ChEBI" id="CHEBI:58210"/>
    </ligand>
</feature>
<dbReference type="EMBL" id="BDGE01000023">
    <property type="protein sequence ID" value="GBE91704.1"/>
    <property type="molecule type" value="Genomic_DNA"/>
</dbReference>
<evidence type="ECO:0000313" key="9">
    <source>
        <dbReference type="Proteomes" id="UP000236527"/>
    </source>
</evidence>
<evidence type="ECO:0000259" key="7">
    <source>
        <dbReference type="Pfam" id="PF00296"/>
    </source>
</evidence>
<evidence type="ECO:0000256" key="2">
    <source>
        <dbReference type="ARBA" id="ARBA00022643"/>
    </source>
</evidence>
<dbReference type="CDD" id="cd01095">
    <property type="entry name" value="Nitrilotriacetate_monoxgenase"/>
    <property type="match status" value="1"/>
</dbReference>
<sequence length="469" mass="52537">MHKQPLAIRIEKKKQMSKTRKFRLGAFIQATGHHVSAWRHPDSQADAGFNFEHYKEITQTAQRGLFDAVFLADSPGVWGGAPETQKRNGKLVHFEPVTLFSALSAVTQNIGFIATASTTYEEPYTLARKFASLDYLSNGRAGWNVVTTGNENAAANFGLQHHPEHSQRYERAEEFVEVVKGLWDSWDDDAFIRDKESGIYFDPDKLHTLNHKGQHFSVKGPLNVGRPPQGYPVIVQAGASEAGRDLAARTAEVIFTANQTLADAQEFYADVKGRLVKYGRSPDDLKIMPGAFPIIGRTEEEAQEKYEFLQSLIHPDVAWGILKTYYKGVDLSKYSLDDLAPELPNETNNNKSRLKLVKDLATRGTLTLRQLYLALATARGHRTILGTPETIADQLEEWFNNGAADGFNIMPPILPTGLDDFVNLVVPVLQKRGLFRTEYEGSTLRENLGLRRPVNQFTVKQLDERLVLA</sequence>
<keyword evidence="4 8" id="KW-0503">Monooxygenase</keyword>
<name>A0A2H6LEQ8_9NOSO</name>
<keyword evidence="9" id="KW-1185">Reference proteome</keyword>
<evidence type="ECO:0000256" key="5">
    <source>
        <dbReference type="ARBA" id="ARBA00033748"/>
    </source>
</evidence>
<dbReference type="InterPro" id="IPR036661">
    <property type="entry name" value="Luciferase-like_sf"/>
</dbReference>
<dbReference type="GO" id="GO:0004497">
    <property type="term" value="F:monooxygenase activity"/>
    <property type="evidence" value="ECO:0007669"/>
    <property type="project" value="UniProtKB-KW"/>
</dbReference>